<dbReference type="InterPro" id="IPR025166">
    <property type="entry name" value="Integrase_DNA_bind_dom"/>
</dbReference>
<keyword evidence="7" id="KW-1185">Reference proteome</keyword>
<dbReference type="PANTHER" id="PTHR30629">
    <property type="entry name" value="PROPHAGE INTEGRASE"/>
    <property type="match status" value="1"/>
</dbReference>
<dbReference type="Pfam" id="PF00589">
    <property type="entry name" value="Phage_integrase"/>
    <property type="match status" value="1"/>
</dbReference>
<dbReference type="Gene3D" id="3.30.160.390">
    <property type="entry name" value="Integrase, DNA-binding domain"/>
    <property type="match status" value="1"/>
</dbReference>
<dbReference type="InterPro" id="IPR053876">
    <property type="entry name" value="Phage_int_M"/>
</dbReference>
<evidence type="ECO:0000313" key="6">
    <source>
        <dbReference type="EMBL" id="GJD52692.1"/>
    </source>
</evidence>
<comment type="caution">
    <text evidence="6">The sequence shown here is derived from an EMBL/GenBank/DDBJ whole genome shotgun (WGS) entry which is preliminary data.</text>
</comment>
<accession>A0ABQ4R4U9</accession>
<name>A0ABQ4R4U9_9HYPH</name>
<dbReference type="PANTHER" id="PTHR30629:SF2">
    <property type="entry name" value="PROPHAGE INTEGRASE INTS-RELATED"/>
    <property type="match status" value="1"/>
</dbReference>
<protein>
    <submittedName>
        <fullName evidence="6">Prophage integrase IntA</fullName>
    </submittedName>
</protein>
<reference evidence="6" key="1">
    <citation type="journal article" date="2021" name="Front. Microbiol.">
        <title>Comprehensive Comparative Genomics and Phenotyping of Methylobacterium Species.</title>
        <authorList>
            <person name="Alessa O."/>
            <person name="Ogura Y."/>
            <person name="Fujitani Y."/>
            <person name="Takami H."/>
            <person name="Hayashi T."/>
            <person name="Sahin N."/>
            <person name="Tani A."/>
        </authorList>
    </citation>
    <scope>NUCLEOTIDE SEQUENCE</scope>
    <source>
        <strain evidence="6">KCTC 52305</strain>
    </source>
</reference>
<dbReference type="Gene3D" id="1.10.150.130">
    <property type="match status" value="1"/>
</dbReference>
<evidence type="ECO:0000256" key="4">
    <source>
        <dbReference type="ARBA" id="ARBA00023172"/>
    </source>
</evidence>
<dbReference type="InterPro" id="IPR002104">
    <property type="entry name" value="Integrase_catalytic"/>
</dbReference>
<keyword evidence="3" id="KW-0238">DNA-binding</keyword>
<dbReference type="InterPro" id="IPR013762">
    <property type="entry name" value="Integrase-like_cat_sf"/>
</dbReference>
<keyword evidence="2" id="KW-0229">DNA integration</keyword>
<dbReference type="Gene3D" id="1.10.443.10">
    <property type="entry name" value="Intergrase catalytic core"/>
    <property type="match status" value="1"/>
</dbReference>
<dbReference type="SUPFAM" id="SSF56349">
    <property type="entry name" value="DNA breaking-rejoining enzymes"/>
    <property type="match status" value="1"/>
</dbReference>
<dbReference type="Proteomes" id="UP001055167">
    <property type="component" value="Unassembled WGS sequence"/>
</dbReference>
<dbReference type="InterPro" id="IPR010998">
    <property type="entry name" value="Integrase_recombinase_N"/>
</dbReference>
<organism evidence="6 7">
    <name type="scientific">Methylobacterium crusticola</name>
    <dbReference type="NCBI Taxonomy" id="1697972"/>
    <lineage>
        <taxon>Bacteria</taxon>
        <taxon>Pseudomonadati</taxon>
        <taxon>Pseudomonadota</taxon>
        <taxon>Alphaproteobacteria</taxon>
        <taxon>Hyphomicrobiales</taxon>
        <taxon>Methylobacteriaceae</taxon>
        <taxon>Methylobacterium</taxon>
    </lineage>
</organism>
<evidence type="ECO:0000256" key="2">
    <source>
        <dbReference type="ARBA" id="ARBA00022908"/>
    </source>
</evidence>
<dbReference type="InterPro" id="IPR038488">
    <property type="entry name" value="Integrase_DNA-bd_sf"/>
</dbReference>
<proteinExistence type="inferred from homology"/>
<dbReference type="InterPro" id="IPR050808">
    <property type="entry name" value="Phage_Integrase"/>
</dbReference>
<evidence type="ECO:0000256" key="1">
    <source>
        <dbReference type="ARBA" id="ARBA00008857"/>
    </source>
</evidence>
<feature type="domain" description="Tyr recombinase" evidence="5">
    <location>
        <begin position="219"/>
        <end position="392"/>
    </location>
</feature>
<dbReference type="CDD" id="cd00801">
    <property type="entry name" value="INT_P4_C"/>
    <property type="match status" value="1"/>
</dbReference>
<dbReference type="Pfam" id="PF13356">
    <property type="entry name" value="Arm-DNA-bind_3"/>
    <property type="match status" value="1"/>
</dbReference>
<evidence type="ECO:0000256" key="3">
    <source>
        <dbReference type="ARBA" id="ARBA00023125"/>
    </source>
</evidence>
<reference evidence="6" key="2">
    <citation type="submission" date="2021-08" db="EMBL/GenBank/DDBJ databases">
        <authorList>
            <person name="Tani A."/>
            <person name="Ola A."/>
            <person name="Ogura Y."/>
            <person name="Katsura K."/>
            <person name="Hayashi T."/>
        </authorList>
    </citation>
    <scope>NUCLEOTIDE SEQUENCE</scope>
    <source>
        <strain evidence="6">KCTC 52305</strain>
    </source>
</reference>
<comment type="similarity">
    <text evidence="1">Belongs to the 'phage' integrase family.</text>
</comment>
<dbReference type="PROSITE" id="PS51898">
    <property type="entry name" value="TYR_RECOMBINASE"/>
    <property type="match status" value="1"/>
</dbReference>
<gene>
    <name evidence="6" type="primary">intA</name>
    <name evidence="6" type="ORF">OPKNFCMD_5458</name>
</gene>
<keyword evidence="4" id="KW-0233">DNA recombination</keyword>
<dbReference type="InterPro" id="IPR011010">
    <property type="entry name" value="DNA_brk_join_enz"/>
</dbReference>
<evidence type="ECO:0000313" key="7">
    <source>
        <dbReference type="Proteomes" id="UP001055167"/>
    </source>
</evidence>
<evidence type="ECO:0000259" key="5">
    <source>
        <dbReference type="PROSITE" id="PS51898"/>
    </source>
</evidence>
<dbReference type="Pfam" id="PF22022">
    <property type="entry name" value="Phage_int_M"/>
    <property type="match status" value="1"/>
</dbReference>
<dbReference type="EMBL" id="BPQH01000021">
    <property type="protein sequence ID" value="GJD52692.1"/>
    <property type="molecule type" value="Genomic_DNA"/>
</dbReference>
<sequence length="416" mass="46583">MGTNMGDPTARNKLTAMGVAKLKTPGMYNDGNGLWLQVTARGKSWTFRFTLNGRVREMGLGSASIYSLADARARAIECRKMVHEGVDPIEVRRERRQEALLASAKSVTFQACAEAYIKAHQAGWRNAAHAAQWPMSLAAYAYPVFGALPVQAVDTDLVMEALELIWKTKNETASRVRGRIELVLDWAKTRGYRTGDNPARWRGHLQNLLPRPSKVQRTAHHPALPYDEVAAFLASLRGQAGIAPRALEFTILTAARSNEVIGARWSEIDSAEKTWTVPAERMKAGRAHRVPLSEPAFAILEALRSSGGEYVFPGRRQSDHLARGMMWEVVGRMDRPGVTVHGFRSTFRDWAAERTTFPREVAEAALAHTLENKVEAAYRRGDLFEKRRELMDAWAMWCIQQTPYQKSCQRTGDHIG</sequence>